<name>A0A8J8TAE3_HALGN</name>
<dbReference type="Proteomes" id="UP000785679">
    <property type="component" value="Unassembled WGS sequence"/>
</dbReference>
<reference evidence="1" key="1">
    <citation type="submission" date="2019-06" db="EMBL/GenBank/DDBJ databases">
        <authorList>
            <person name="Zheng W."/>
        </authorList>
    </citation>
    <scope>NUCLEOTIDE SEQUENCE</scope>
    <source>
        <strain evidence="1">QDHG01</strain>
    </source>
</reference>
<proteinExistence type="predicted"/>
<dbReference type="PANTHER" id="PTHR14094">
    <property type="entry name" value="SIGNAL RECOGNITION PARTICLE 72"/>
    <property type="match status" value="1"/>
</dbReference>
<evidence type="ECO:0000313" key="1">
    <source>
        <dbReference type="EMBL" id="TNV87198.1"/>
    </source>
</evidence>
<dbReference type="GO" id="GO:0008312">
    <property type="term" value="F:7S RNA binding"/>
    <property type="evidence" value="ECO:0007669"/>
    <property type="project" value="TreeGrafter"/>
</dbReference>
<accession>A0A8J8TAE3</accession>
<comment type="caution">
    <text evidence="1">The sequence shown here is derived from an EMBL/GenBank/DDBJ whole genome shotgun (WGS) entry which is preliminary data.</text>
</comment>
<dbReference type="AlphaFoldDB" id="A0A8J8TAE3"/>
<dbReference type="GO" id="GO:0006614">
    <property type="term" value="P:SRP-dependent cotranslational protein targeting to membrane"/>
    <property type="evidence" value="ECO:0007669"/>
    <property type="project" value="InterPro"/>
</dbReference>
<dbReference type="GO" id="GO:0043022">
    <property type="term" value="F:ribosome binding"/>
    <property type="evidence" value="ECO:0007669"/>
    <property type="project" value="TreeGrafter"/>
</dbReference>
<organism evidence="1 2">
    <name type="scientific">Halteria grandinella</name>
    <dbReference type="NCBI Taxonomy" id="5974"/>
    <lineage>
        <taxon>Eukaryota</taxon>
        <taxon>Sar</taxon>
        <taxon>Alveolata</taxon>
        <taxon>Ciliophora</taxon>
        <taxon>Intramacronucleata</taxon>
        <taxon>Spirotrichea</taxon>
        <taxon>Stichotrichia</taxon>
        <taxon>Sporadotrichida</taxon>
        <taxon>Halteriidae</taxon>
        <taxon>Halteria</taxon>
    </lineage>
</organism>
<dbReference type="Gene3D" id="1.25.40.10">
    <property type="entry name" value="Tetratricopeptide repeat domain"/>
    <property type="match status" value="1"/>
</dbReference>
<protein>
    <submittedName>
        <fullName evidence="1">Uncharacterized protein</fullName>
    </submittedName>
</protein>
<gene>
    <name evidence="1" type="ORF">FGO68_gene10856</name>
</gene>
<evidence type="ECO:0000313" key="2">
    <source>
        <dbReference type="Proteomes" id="UP000785679"/>
    </source>
</evidence>
<dbReference type="PANTHER" id="PTHR14094:SF9">
    <property type="entry name" value="SIGNAL RECOGNITION PARTICLE SUBUNIT SRP72"/>
    <property type="match status" value="1"/>
</dbReference>
<dbReference type="EMBL" id="RRYP01000581">
    <property type="protein sequence ID" value="TNV87198.1"/>
    <property type="molecule type" value="Genomic_DNA"/>
</dbReference>
<sequence>MLSEEEKKNILGDLYEKLQKSQQSGQHQSVLDHTDKILQVDSAENQPWARQARLTALIKTKNFEQALELIKGREKQHAFEHAYILHRQGKNKEAIAAIKGEDSADEAVAPSARIQVTPPVLRARQAGRSPSR</sequence>
<dbReference type="InterPro" id="IPR026270">
    <property type="entry name" value="SRP72"/>
</dbReference>
<keyword evidence="2" id="KW-1185">Reference proteome</keyword>
<dbReference type="GO" id="GO:0005786">
    <property type="term" value="C:signal recognition particle, endoplasmic reticulum targeting"/>
    <property type="evidence" value="ECO:0007669"/>
    <property type="project" value="TreeGrafter"/>
</dbReference>
<dbReference type="InterPro" id="IPR011990">
    <property type="entry name" value="TPR-like_helical_dom_sf"/>
</dbReference>